<organism evidence="1 2">
    <name type="scientific">Ovis ammon polii</name>
    <dbReference type="NCBI Taxonomy" id="230172"/>
    <lineage>
        <taxon>Eukaryota</taxon>
        <taxon>Metazoa</taxon>
        <taxon>Chordata</taxon>
        <taxon>Craniata</taxon>
        <taxon>Vertebrata</taxon>
        <taxon>Euteleostomi</taxon>
        <taxon>Mammalia</taxon>
        <taxon>Eutheria</taxon>
        <taxon>Laurasiatheria</taxon>
        <taxon>Artiodactyla</taxon>
        <taxon>Ruminantia</taxon>
        <taxon>Pecora</taxon>
        <taxon>Bovidae</taxon>
        <taxon>Caprinae</taxon>
        <taxon>Ovis</taxon>
    </lineage>
</organism>
<reference evidence="1" key="1">
    <citation type="submission" date="2022-03" db="EMBL/GenBank/DDBJ databases">
        <title>Genomic analyses of argali, domestic sheep and their hybrids provide insights into chromosomal evolution, heterosis and genetic basis of agronomic traits.</title>
        <authorList>
            <person name="Li M."/>
        </authorList>
    </citation>
    <scope>NUCLEOTIDE SEQUENCE</scope>
    <source>
        <strain evidence="1">CAU-MHL-2022a</strain>
        <tissue evidence="1">Skin</tissue>
    </source>
</reference>
<accession>A0AAD4ULI9</accession>
<gene>
    <name evidence="1" type="ORF">MG293_000858</name>
</gene>
<keyword evidence="2" id="KW-1185">Reference proteome</keyword>
<proteinExistence type="predicted"/>
<protein>
    <submittedName>
        <fullName evidence="1">Uncharacterized protein</fullName>
    </submittedName>
</protein>
<comment type="caution">
    <text evidence="1">The sequence shown here is derived from an EMBL/GenBank/DDBJ whole genome shotgun (WGS) entry which is preliminary data.</text>
</comment>
<sequence length="229" mass="26872">MTTDIYRFKLLIFKCNFYASGDKYYSLDENNPLISFSHNCFQNYGFDSHIKRPRTMMSNSPRLIGWFWYEMQAWKQSQEFRVYWYNLFVLYPDFLIRKYSLLRIPGGSAVKNLPTKEETRVQFLGQEDPLEKEMATHSIVPGKFHGQRSLVGYRPWGRKESDMTKIPPGTPLLHSLLPIHEYDSISGPKSLPMEGDKDFQGKSFGDFTDVEDITANYNFPIRLIPEYCI</sequence>
<evidence type="ECO:0000313" key="2">
    <source>
        <dbReference type="Proteomes" id="UP001214576"/>
    </source>
</evidence>
<dbReference type="EMBL" id="JAKZEL010000001">
    <property type="protein sequence ID" value="KAI4548528.1"/>
    <property type="molecule type" value="Genomic_DNA"/>
</dbReference>
<evidence type="ECO:0000313" key="1">
    <source>
        <dbReference type="EMBL" id="KAI4548528.1"/>
    </source>
</evidence>
<name>A0AAD4ULI9_OVIAM</name>
<dbReference type="AlphaFoldDB" id="A0AAD4ULI9"/>
<dbReference type="Proteomes" id="UP001214576">
    <property type="component" value="Unassembled WGS sequence"/>
</dbReference>